<dbReference type="AlphaFoldDB" id="A0A9P8IFE0"/>
<comment type="caution">
    <text evidence="3">The sequence shown here is derived from an EMBL/GenBank/DDBJ whole genome shotgun (WGS) entry which is preliminary data.</text>
</comment>
<dbReference type="OrthoDB" id="5340195at2759"/>
<feature type="transmembrane region" description="Helical" evidence="2">
    <location>
        <begin position="644"/>
        <end position="664"/>
    </location>
</feature>
<name>A0A9P8IFE0_9PEZI</name>
<feature type="compositionally biased region" description="Low complexity" evidence="1">
    <location>
        <begin position="33"/>
        <end position="48"/>
    </location>
</feature>
<feature type="transmembrane region" description="Helical" evidence="2">
    <location>
        <begin position="165"/>
        <end position="187"/>
    </location>
</feature>
<evidence type="ECO:0000313" key="3">
    <source>
        <dbReference type="EMBL" id="KAH0544777.1"/>
    </source>
</evidence>
<feature type="transmembrane region" description="Helical" evidence="2">
    <location>
        <begin position="229"/>
        <end position="251"/>
    </location>
</feature>
<dbReference type="PANTHER" id="PTHR35041">
    <property type="entry name" value="MEDIATOR OF RNA POLYMERASE II TRANSCRIPTION SUBUNIT 1"/>
    <property type="match status" value="1"/>
</dbReference>
<accession>A0A9P8IFE0</accession>
<protein>
    <submittedName>
        <fullName evidence="3">Uncharacterized protein</fullName>
    </submittedName>
</protein>
<dbReference type="PANTHER" id="PTHR35041:SF3">
    <property type="entry name" value="FORMYLMETHIONINE DEFORMYLASE-LIKE PROTEIN"/>
    <property type="match status" value="1"/>
</dbReference>
<keyword evidence="2" id="KW-1133">Transmembrane helix</keyword>
<dbReference type="EMBL" id="JAGHQL010000014">
    <property type="protein sequence ID" value="KAH0544777.1"/>
    <property type="molecule type" value="Genomic_DNA"/>
</dbReference>
<proteinExistence type="predicted"/>
<feature type="compositionally biased region" description="Polar residues" evidence="1">
    <location>
        <begin position="7"/>
        <end position="16"/>
    </location>
</feature>
<keyword evidence="2" id="KW-0812">Transmembrane</keyword>
<organism evidence="3 4">
    <name type="scientific">Glutinoglossum americanum</name>
    <dbReference type="NCBI Taxonomy" id="1670608"/>
    <lineage>
        <taxon>Eukaryota</taxon>
        <taxon>Fungi</taxon>
        <taxon>Dikarya</taxon>
        <taxon>Ascomycota</taxon>
        <taxon>Pezizomycotina</taxon>
        <taxon>Geoglossomycetes</taxon>
        <taxon>Geoglossales</taxon>
        <taxon>Geoglossaceae</taxon>
        <taxon>Glutinoglossum</taxon>
    </lineage>
</organism>
<evidence type="ECO:0000256" key="2">
    <source>
        <dbReference type="SAM" id="Phobius"/>
    </source>
</evidence>
<keyword evidence="4" id="KW-1185">Reference proteome</keyword>
<dbReference type="Proteomes" id="UP000698800">
    <property type="component" value="Unassembled WGS sequence"/>
</dbReference>
<reference evidence="3" key="1">
    <citation type="submission" date="2021-03" db="EMBL/GenBank/DDBJ databases">
        <title>Comparative genomics and phylogenomic investigation of the class Geoglossomycetes provide insights into ecological specialization and systematics.</title>
        <authorList>
            <person name="Melie T."/>
            <person name="Pirro S."/>
            <person name="Miller A.N."/>
            <person name="Quandt A."/>
        </authorList>
    </citation>
    <scope>NUCLEOTIDE SEQUENCE</scope>
    <source>
        <strain evidence="3">GBOQ0MN5Z8</strain>
    </source>
</reference>
<feature type="transmembrane region" description="Helical" evidence="2">
    <location>
        <begin position="133"/>
        <end position="153"/>
    </location>
</feature>
<keyword evidence="2" id="KW-0472">Membrane</keyword>
<sequence>MPLTLSPEIQSPSHTNVFEMDSFQQRHRRRESGGSPYSPYSPASPQAPFFRGSGGSTQQYSPIPRNFREVPARKSVASYSSNSVNTLDSRTTGRTSSMSDTQYLLRGHPGGPPAAPDDEQVWGIHWWTPFSMIALFILGILGAMSHHLFYASLAGQESHDQLQKIRVGTAMAVFTKATLVGCVVLSYRQRIWYTFRRKTLGLGAIDGLFGVADDPTLFFQWEMIREAKVATAMAVAIWLIPLAAVLSPAALTSGFVTLTNATICPAVPTLNFTPETHNNYRHPPDIDGSFGISLTLSNTTDKFATKPGWFDYWTGPSKNAIRLDSMNRYWGKPIQREGVSEQACGPGWNCTYHVKFTGPGYKCTELASGVDSNTTELAKMGAPFNTSSLAPEGANIYQAVVDQGEYPNPQTPSQYGEPIDGGDLPSDLGVFKTEPVVWIGYVVNTTEKYPADSKYAANWTTVKTPKIFKCEHYETDYEFLFSHVLGQQDAKVTKKTFLRPIIDTTLGKFPNGTLDSNTSLPESNWVRPNPAENVPRYKLTAAYHSLGFLIRSPLTGAISWETPPGKPEAAGVPIATTDASGTRLVDQHNFTPVPNLQEAFQHYYEDLLITLLSDTHLIINTLTPAPCTKSRTALLFHYNVHNLWPAYAGVIAAALASLLAGLAAMRANGVDSDVAFSRIVATTRNPTLDALSRGACLGGRRRWGGRGVGLKFGEVEGGAGGVAHCAFGVEGEVGGIVRGGRYAGLWPVGGGDGGGGGDGKAAG</sequence>
<evidence type="ECO:0000313" key="4">
    <source>
        <dbReference type="Proteomes" id="UP000698800"/>
    </source>
</evidence>
<feature type="region of interest" description="Disordered" evidence="1">
    <location>
        <begin position="1"/>
        <end position="62"/>
    </location>
</feature>
<evidence type="ECO:0000256" key="1">
    <source>
        <dbReference type="SAM" id="MobiDB-lite"/>
    </source>
</evidence>
<gene>
    <name evidence="3" type="ORF">FGG08_001144</name>
</gene>